<feature type="region of interest" description="Disordered" evidence="1">
    <location>
        <begin position="104"/>
        <end position="131"/>
    </location>
</feature>
<evidence type="ECO:0000313" key="3">
    <source>
        <dbReference type="Proteomes" id="UP000076407"/>
    </source>
</evidence>
<dbReference type="VEuPathDB" id="VectorBase:AQUA001384"/>
<feature type="compositionally biased region" description="Low complexity" evidence="1">
    <location>
        <begin position="17"/>
        <end position="43"/>
    </location>
</feature>
<reference evidence="2" key="1">
    <citation type="submission" date="2020-05" db="UniProtKB">
        <authorList>
            <consortium name="EnsemblMetazoa"/>
        </authorList>
    </citation>
    <scope>IDENTIFICATION</scope>
    <source>
        <strain evidence="2">SANGQUA</strain>
    </source>
</reference>
<feature type="compositionally biased region" description="Acidic residues" evidence="1">
    <location>
        <begin position="114"/>
        <end position="125"/>
    </location>
</feature>
<evidence type="ECO:0000313" key="2">
    <source>
        <dbReference type="EnsemblMetazoa" id="AQUA001384-PA"/>
    </source>
</evidence>
<evidence type="ECO:0000256" key="1">
    <source>
        <dbReference type="SAM" id="MobiDB-lite"/>
    </source>
</evidence>
<accession>A0A182WV28</accession>
<keyword evidence="3" id="KW-1185">Reference proteome</keyword>
<feature type="region of interest" description="Disordered" evidence="1">
    <location>
        <begin position="1"/>
        <end position="86"/>
    </location>
</feature>
<name>A0A182WV28_ANOQN</name>
<dbReference type="AlphaFoldDB" id="A0A182WV28"/>
<feature type="compositionally biased region" description="Basic residues" evidence="1">
    <location>
        <begin position="74"/>
        <end position="85"/>
    </location>
</feature>
<dbReference type="Proteomes" id="UP000076407">
    <property type="component" value="Unassembled WGS sequence"/>
</dbReference>
<sequence>MLGSTANGRLMGPGVGSSTSSSSSSSSLSAAAALQQQQSSHTSHPQHQLGHHPFAGLPAHHHHPLQPQHPALSSHHHHHHHHHRSIWPSLGAATGRTAYELQTATNGEERAPTDDDDDDDDDEDLTTSSMENHNRCDACSLADVVTKGRAKILSRLDDLLVAMHLVPEQSEKNVTCRL</sequence>
<proteinExistence type="predicted"/>
<protein>
    <submittedName>
        <fullName evidence="2">Uncharacterized protein</fullName>
    </submittedName>
</protein>
<dbReference type="EnsemblMetazoa" id="AQUA001384-RA">
    <property type="protein sequence ID" value="AQUA001384-PA"/>
    <property type="gene ID" value="AQUA001384"/>
</dbReference>
<organism evidence="2 3">
    <name type="scientific">Anopheles quadriannulatus</name>
    <name type="common">Mosquito</name>
    <dbReference type="NCBI Taxonomy" id="34691"/>
    <lineage>
        <taxon>Eukaryota</taxon>
        <taxon>Metazoa</taxon>
        <taxon>Ecdysozoa</taxon>
        <taxon>Arthropoda</taxon>
        <taxon>Hexapoda</taxon>
        <taxon>Insecta</taxon>
        <taxon>Pterygota</taxon>
        <taxon>Neoptera</taxon>
        <taxon>Endopterygota</taxon>
        <taxon>Diptera</taxon>
        <taxon>Nematocera</taxon>
        <taxon>Culicoidea</taxon>
        <taxon>Culicidae</taxon>
        <taxon>Anophelinae</taxon>
        <taxon>Anopheles</taxon>
    </lineage>
</organism>